<feature type="signal peptide" evidence="1">
    <location>
        <begin position="1"/>
        <end position="34"/>
    </location>
</feature>
<dbReference type="Proteomes" id="UP001164963">
    <property type="component" value="Chromosome"/>
</dbReference>
<dbReference type="InterPro" id="IPR005152">
    <property type="entry name" value="Lipase_secreted"/>
</dbReference>
<evidence type="ECO:0000313" key="3">
    <source>
        <dbReference type="Proteomes" id="UP001164963"/>
    </source>
</evidence>
<proteinExistence type="predicted"/>
<name>A0ABY6PLY4_9ACTN</name>
<reference evidence="2" key="1">
    <citation type="journal article" date="2022" name="Front. Microbiol.">
        <title>Mirubactin C rescues the lethal effect of cell wall biosynthesis mutations in Bacillus subtilis.</title>
        <authorList>
            <person name="Kepplinger B."/>
            <person name="Wen X."/>
            <person name="Tyler A.R."/>
            <person name="Kim B.Y."/>
            <person name="Brown J."/>
            <person name="Banks P."/>
            <person name="Dashti Y."/>
            <person name="Mackenzie E.S."/>
            <person name="Wills C."/>
            <person name="Kawai Y."/>
            <person name="Waldron K.J."/>
            <person name="Allenby N.E.E."/>
            <person name="Wu L.J."/>
            <person name="Hall M.J."/>
            <person name="Errington J."/>
        </authorList>
    </citation>
    <scope>NUCLEOTIDE SEQUENCE</scope>
    <source>
        <strain evidence="2">MDA8-470</strain>
    </source>
</reference>
<dbReference type="PANTHER" id="PTHR34853:SF1">
    <property type="entry name" value="LIPASE 5"/>
    <property type="match status" value="1"/>
</dbReference>
<gene>
    <name evidence="2" type="ORF">NEH16_02985</name>
</gene>
<dbReference type="Gene3D" id="3.40.50.1820">
    <property type="entry name" value="alpha/beta hydrolase"/>
    <property type="match status" value="2"/>
</dbReference>
<dbReference type="Pfam" id="PF03583">
    <property type="entry name" value="LIP"/>
    <property type="match status" value="1"/>
</dbReference>
<sequence length="411" mass="43031">MAERRMYSGTARSIAACCASGVLAALLAATPSAAAGHGGGVPEGPRGEGFYHASRGLVEHGRHGTLIRAQRLTGVAAFAGADNWRVLYRSVTPQGRAVAVSGTVAIPHGRPPAGGRPVLSWLHGTTGVADACAPSRDTANGPAHDYLQAMQDTVAPWVARGYAVTRTDYQGLGTDGTHSYLVGEAEARAAADLTRAAHQLSRHLSNEWVAYGHSQGGHAAVFAADLANRWTPELRLVGAAALAPGSQLSKAVPALREQPLAGVSDFFPLIVRGAQTVRPVPDKDIFTPKALAVAGDADRLCSAQLRDPGSWGSLKSDEIFRKDADLTSLDKVLADNEPGLLSPRVPVLLAQGGKDTVIQPAWTAALGEQLRANGVHVTSYTYPGADHRGVLSASLPDVTRWIDDLFGRPRG</sequence>
<accession>A0ABY6PLY4</accession>
<dbReference type="InterPro" id="IPR029058">
    <property type="entry name" value="AB_hydrolase_fold"/>
</dbReference>
<dbReference type="RefSeq" id="WP_265538938.1">
    <property type="nucleotide sequence ID" value="NZ_CP098740.1"/>
</dbReference>
<evidence type="ECO:0000313" key="2">
    <source>
        <dbReference type="EMBL" id="UZK53228.1"/>
    </source>
</evidence>
<keyword evidence="3" id="KW-1185">Reference proteome</keyword>
<dbReference type="SUPFAM" id="SSF53474">
    <property type="entry name" value="alpha/beta-Hydrolases"/>
    <property type="match status" value="1"/>
</dbReference>
<organism evidence="2 3">
    <name type="scientific">Streptomyces drozdowiczii</name>
    <dbReference type="NCBI Taxonomy" id="202862"/>
    <lineage>
        <taxon>Bacteria</taxon>
        <taxon>Bacillati</taxon>
        <taxon>Actinomycetota</taxon>
        <taxon>Actinomycetes</taxon>
        <taxon>Kitasatosporales</taxon>
        <taxon>Streptomycetaceae</taxon>
        <taxon>Streptomyces</taxon>
    </lineage>
</organism>
<dbReference type="PANTHER" id="PTHR34853">
    <property type="match status" value="1"/>
</dbReference>
<evidence type="ECO:0000256" key="1">
    <source>
        <dbReference type="SAM" id="SignalP"/>
    </source>
</evidence>
<keyword evidence="1" id="KW-0732">Signal</keyword>
<feature type="chain" id="PRO_5045150605" evidence="1">
    <location>
        <begin position="35"/>
        <end position="411"/>
    </location>
</feature>
<protein>
    <submittedName>
        <fullName evidence="2">Lipase family protein</fullName>
    </submittedName>
</protein>
<dbReference type="PIRSF" id="PIRSF029171">
    <property type="entry name" value="Esterase_LipA"/>
    <property type="match status" value="1"/>
</dbReference>
<dbReference type="EMBL" id="CP098740">
    <property type="protein sequence ID" value="UZK53228.1"/>
    <property type="molecule type" value="Genomic_DNA"/>
</dbReference>